<keyword evidence="2" id="KW-0812">Transmembrane</keyword>
<name>A0A918LFQ2_9PSEU</name>
<feature type="compositionally biased region" description="Pro residues" evidence="1">
    <location>
        <begin position="376"/>
        <end position="386"/>
    </location>
</feature>
<feature type="compositionally biased region" description="Low complexity" evidence="1">
    <location>
        <begin position="504"/>
        <end position="514"/>
    </location>
</feature>
<keyword evidence="2" id="KW-1133">Transmembrane helix</keyword>
<evidence type="ECO:0000313" key="4">
    <source>
        <dbReference type="Proteomes" id="UP000660680"/>
    </source>
</evidence>
<accession>A0A918LFQ2</accession>
<reference evidence="3" key="1">
    <citation type="journal article" date="2014" name="Int. J. Syst. Evol. Microbiol.">
        <title>Complete genome sequence of Corynebacterium casei LMG S-19264T (=DSM 44701T), isolated from a smear-ripened cheese.</title>
        <authorList>
            <consortium name="US DOE Joint Genome Institute (JGI-PGF)"/>
            <person name="Walter F."/>
            <person name="Albersmeier A."/>
            <person name="Kalinowski J."/>
            <person name="Ruckert C."/>
        </authorList>
    </citation>
    <scope>NUCLEOTIDE SEQUENCE</scope>
    <source>
        <strain evidence="3">JCM 3276</strain>
    </source>
</reference>
<dbReference type="PRINTS" id="PR01217">
    <property type="entry name" value="PRICHEXTENSN"/>
</dbReference>
<comment type="caution">
    <text evidence="3">The sequence shown here is derived from an EMBL/GenBank/DDBJ whole genome shotgun (WGS) entry which is preliminary data.</text>
</comment>
<dbReference type="EMBL" id="BMRB01000003">
    <property type="protein sequence ID" value="GGS41134.1"/>
    <property type="molecule type" value="Genomic_DNA"/>
</dbReference>
<evidence type="ECO:0000256" key="1">
    <source>
        <dbReference type="SAM" id="MobiDB-lite"/>
    </source>
</evidence>
<dbReference type="AlphaFoldDB" id="A0A918LFQ2"/>
<feature type="compositionally biased region" description="Basic and acidic residues" evidence="1">
    <location>
        <begin position="334"/>
        <end position="355"/>
    </location>
</feature>
<reference evidence="3" key="2">
    <citation type="submission" date="2020-09" db="EMBL/GenBank/DDBJ databases">
        <authorList>
            <person name="Sun Q."/>
            <person name="Ohkuma M."/>
        </authorList>
    </citation>
    <scope>NUCLEOTIDE SEQUENCE</scope>
    <source>
        <strain evidence="3">JCM 3276</strain>
    </source>
</reference>
<feature type="region of interest" description="Disordered" evidence="1">
    <location>
        <begin position="500"/>
        <end position="559"/>
    </location>
</feature>
<organism evidence="3 4">
    <name type="scientific">Actinokineospora fastidiosa</name>
    <dbReference type="NCBI Taxonomy" id="1816"/>
    <lineage>
        <taxon>Bacteria</taxon>
        <taxon>Bacillati</taxon>
        <taxon>Actinomycetota</taxon>
        <taxon>Actinomycetes</taxon>
        <taxon>Pseudonocardiales</taxon>
        <taxon>Pseudonocardiaceae</taxon>
        <taxon>Actinokineospora</taxon>
    </lineage>
</organism>
<feature type="transmembrane region" description="Helical" evidence="2">
    <location>
        <begin position="671"/>
        <end position="690"/>
    </location>
</feature>
<gene>
    <name evidence="3" type="ORF">GCM10010171_39680</name>
</gene>
<keyword evidence="2" id="KW-0472">Membrane</keyword>
<evidence type="ECO:0000256" key="2">
    <source>
        <dbReference type="SAM" id="Phobius"/>
    </source>
</evidence>
<dbReference type="Proteomes" id="UP000660680">
    <property type="component" value="Unassembled WGS sequence"/>
</dbReference>
<dbReference type="SUPFAM" id="SSF63829">
    <property type="entry name" value="Calcium-dependent phosphotriesterase"/>
    <property type="match status" value="1"/>
</dbReference>
<proteinExistence type="predicted"/>
<feature type="compositionally biased region" description="Pro residues" evidence="1">
    <location>
        <begin position="515"/>
        <end position="540"/>
    </location>
</feature>
<keyword evidence="4" id="KW-1185">Reference proteome</keyword>
<sequence length="699" mass="71363">MLLLAGAALGTGIARTAVAVSDGLTWLGDDQRGEVVQVNPASGRPETRLAVAGGDARLDIIQRDGMLVVLDRRTGQITVIDLATLLASGRRQAPAGAASKVLLAEGRLFIVDRAGGTIAHVDPVTLADVGEPWAAGGPLADAAADEDGLLWAVDAGGVLHSLEWSDAQTRFVERGSRAVPGAGPRTVLVPHRKGVTLLGLEGGVVLQDGTGSDHRATTAPQAGDVLAAQTSPHDLVPAAVPASGIVVILVGDRVLTVDVGALGCPRPGQPAVFHDRVYVPCLGSGKVIVLNRDGQRGGDDVHTGAGDPRLVFDDDRLFIQTPGAETGVVVDPDGDTRAVRVRDPELPVTDPERDPPPTVPSPPKPDPDEPTRTRPNQPPPRQPSGPPSVDAPRPGSPTTTPSVSGVAAAPGQPAGITVSLANRTDTQVTLRIGWSAPAEDGIAGYTITATAAGDSATKQSAGTSDELTLDCKALCAAGGPIEIQVAAYTGSAVGTPGVTTWNLPARSAPPTTTAAPPPRPTTTTPPPPPPTTTQPPPPPTTTTTTTTQAPPPASVPTAGATVITGVSGVNYQRTLAMAPPADWANHDGTCEVVNRTYGYTTPIACSATSAVISIEEGSNSIVVRAHARDGSRSVDSAARAVFKRIDEPTCRPGTRICERPRVASAPAEETAGTGVMVAAGIGLLITSALLRVRRRGEHG</sequence>
<evidence type="ECO:0008006" key="5">
    <source>
        <dbReference type="Google" id="ProtNLM"/>
    </source>
</evidence>
<evidence type="ECO:0000313" key="3">
    <source>
        <dbReference type="EMBL" id="GGS41134.1"/>
    </source>
</evidence>
<feature type="region of interest" description="Disordered" evidence="1">
    <location>
        <begin position="323"/>
        <end position="410"/>
    </location>
</feature>
<protein>
    <recommendedName>
        <fullName evidence="5">Fibronectin type-III domain-containing protein</fullName>
    </recommendedName>
</protein>